<keyword evidence="3" id="KW-1185">Reference proteome</keyword>
<dbReference type="AlphaFoldDB" id="A0A498H1A3"/>
<reference evidence="2 3" key="1">
    <citation type="journal article" date="2015" name="Int. J. Syst. Evol. Microbiol.">
        <title>Methanoculleus taiwanensis sp. nov., a methanogen isolated from deep marine sediment at the deformation front area near Taiwan.</title>
        <authorList>
            <person name="Weng C.Y."/>
            <person name="Chen S.C."/>
            <person name="Lai M.C."/>
            <person name="Wu S.Y."/>
            <person name="Lin S."/>
            <person name="Yang T.F."/>
            <person name="Chen P.C."/>
        </authorList>
    </citation>
    <scope>NUCLEOTIDE SEQUENCE [LARGE SCALE GENOMIC DNA]</scope>
    <source>
        <strain evidence="2 3">CYW4</strain>
    </source>
</reference>
<evidence type="ECO:0000259" key="1">
    <source>
        <dbReference type="Pfam" id="PF01927"/>
    </source>
</evidence>
<dbReference type="Pfam" id="PF01927">
    <property type="entry name" value="Mut7-C"/>
    <property type="match status" value="1"/>
</dbReference>
<protein>
    <recommendedName>
        <fullName evidence="1">Mut7-C RNAse domain-containing protein</fullName>
    </recommendedName>
</protein>
<evidence type="ECO:0000313" key="3">
    <source>
        <dbReference type="Proteomes" id="UP000290932"/>
    </source>
</evidence>
<sequence>MLGTLTRYLRFMGYDTMSASSLTRGNTREDTVLLEIAAESSRILLTRDKELARRGGDAAVYIHSEDVLDQVRQLVEAGLIRPEIRMSRCSVCNARLRPATEREIRETTYAPVGCADTDFFWCAGCKKLYWMGSHGEHLIRRLRGISLL</sequence>
<proteinExistence type="predicted"/>
<organism evidence="2 3">
    <name type="scientific">Methanoculleus taiwanensis</name>
    <dbReference type="NCBI Taxonomy" id="1550565"/>
    <lineage>
        <taxon>Archaea</taxon>
        <taxon>Methanobacteriati</taxon>
        <taxon>Methanobacteriota</taxon>
        <taxon>Stenosarchaea group</taxon>
        <taxon>Methanomicrobia</taxon>
        <taxon>Methanomicrobiales</taxon>
        <taxon>Methanomicrobiaceae</taxon>
        <taxon>Methanoculleus</taxon>
    </lineage>
</organism>
<dbReference type="PANTHER" id="PTHR39081">
    <property type="entry name" value="MUT7-C DOMAIN-CONTAINING PROTEIN"/>
    <property type="match status" value="1"/>
</dbReference>
<name>A0A498H1A3_9EURY</name>
<dbReference type="PANTHER" id="PTHR39081:SF1">
    <property type="entry name" value="MUT7-C RNASE DOMAIN-CONTAINING PROTEIN"/>
    <property type="match status" value="1"/>
</dbReference>
<comment type="caution">
    <text evidence="2">The sequence shown here is derived from an EMBL/GenBank/DDBJ whole genome shotgun (WGS) entry which is preliminary data.</text>
</comment>
<gene>
    <name evidence="2" type="ORF">ABH15_09735</name>
</gene>
<evidence type="ECO:0000313" key="2">
    <source>
        <dbReference type="EMBL" id="RXE56602.1"/>
    </source>
</evidence>
<dbReference type="Proteomes" id="UP000290932">
    <property type="component" value="Unassembled WGS sequence"/>
</dbReference>
<accession>A0A498H1A3</accession>
<dbReference type="EMBL" id="LHQS01000002">
    <property type="protein sequence ID" value="RXE56602.1"/>
    <property type="molecule type" value="Genomic_DNA"/>
</dbReference>
<dbReference type="InterPro" id="IPR002782">
    <property type="entry name" value="Mut7-C_RNAse_dom"/>
</dbReference>
<feature type="domain" description="Mut7-C RNAse" evidence="1">
    <location>
        <begin position="1"/>
        <end position="140"/>
    </location>
</feature>